<protein>
    <recommendedName>
        <fullName evidence="1">DUF5666 domain-containing protein</fullName>
    </recommendedName>
</protein>
<feature type="domain" description="DUF5666" evidence="1">
    <location>
        <begin position="176"/>
        <end position="246"/>
    </location>
</feature>
<sequence length="450" mass="46763">MTLFVSSTANDQLSQFAMDIQSITLTDQAGKTATLSNAPHLFDEFIHLNGGVQPLMTVSVPQGTYASASVSVDSAMSDCAYYDPSSGLSGSYTASNQGSVSTTTSIPAPITITGTSMALELNLQASQSINIASFSNCYGLASSGLAPAFTPTFTLSPMALIPQPTNSANGKAFGLRGQISSLSGNGSAFIVTGGFGSGSNPPVWQVTTSGSTLFQGVSGYSRLTVGMPVDMDAAIQSDGSLAASRVNVLDTNTSNLSYFIGPLMDVNLLPPYPPDSDILIVENQGQNYAGLEGGTPFKNTSAAFQISSGITNLSQLPFTATFTASNMVPGQFVIATTHSPQYSLPVMSTVTLIPQTIDGTVTATSGSGTFTVYTVTLASYDLFPNLAQRPNMPHLITDPGTVEVYVDSSTLILSPVPAEVGTVMRFNGLIFNDNGVLRMDCAQINDGVPE</sequence>
<dbReference type="AlphaFoldDB" id="E6QL13"/>
<evidence type="ECO:0000259" key="1">
    <source>
        <dbReference type="Pfam" id="PF18914"/>
    </source>
</evidence>
<gene>
    <name evidence="2" type="ORF">CARN6_1345</name>
</gene>
<organism evidence="2">
    <name type="scientific">mine drainage metagenome</name>
    <dbReference type="NCBI Taxonomy" id="410659"/>
    <lineage>
        <taxon>unclassified sequences</taxon>
        <taxon>metagenomes</taxon>
        <taxon>ecological metagenomes</taxon>
    </lineage>
</organism>
<dbReference type="InterPro" id="IPR043724">
    <property type="entry name" value="DUF5666"/>
</dbReference>
<name>E6QL13_9ZZZZ</name>
<dbReference type="EMBL" id="CABQ01000163">
    <property type="protein sequence ID" value="CBI07933.1"/>
    <property type="molecule type" value="Genomic_DNA"/>
</dbReference>
<accession>E6QL13</accession>
<comment type="caution">
    <text evidence="2">The sequence shown here is derived from an EMBL/GenBank/DDBJ whole genome shotgun (WGS) entry which is preliminary data.</text>
</comment>
<proteinExistence type="predicted"/>
<dbReference type="Pfam" id="PF18914">
    <property type="entry name" value="DUF5666"/>
    <property type="match status" value="1"/>
</dbReference>
<reference evidence="2" key="1">
    <citation type="submission" date="2009-10" db="EMBL/GenBank/DDBJ databases">
        <title>Diversity of trophic interactions inside an arsenic-rich microbial ecosystem.</title>
        <authorList>
            <person name="Bertin P.N."/>
            <person name="Heinrich-Salmeron A."/>
            <person name="Pelletier E."/>
            <person name="Goulhen-Chollet F."/>
            <person name="Arsene-Ploetze F."/>
            <person name="Gallien S."/>
            <person name="Calteau A."/>
            <person name="Vallenet D."/>
            <person name="Casiot C."/>
            <person name="Chane-Woon-Ming B."/>
            <person name="Giloteaux L."/>
            <person name="Barakat M."/>
            <person name="Bonnefoy V."/>
            <person name="Bruneel O."/>
            <person name="Chandler M."/>
            <person name="Cleiss J."/>
            <person name="Duran R."/>
            <person name="Elbaz-Poulichet F."/>
            <person name="Fonknechten N."/>
            <person name="Lauga B."/>
            <person name="Mornico D."/>
            <person name="Ortet P."/>
            <person name="Schaeffer C."/>
            <person name="Siguier P."/>
            <person name="Alexander Thil Smith A."/>
            <person name="Van Dorsselaer A."/>
            <person name="Weissenbach J."/>
            <person name="Medigue C."/>
            <person name="Le Paslier D."/>
        </authorList>
    </citation>
    <scope>NUCLEOTIDE SEQUENCE</scope>
</reference>
<evidence type="ECO:0000313" key="2">
    <source>
        <dbReference type="EMBL" id="CBI07933.1"/>
    </source>
</evidence>